<dbReference type="InterPro" id="IPR036097">
    <property type="entry name" value="HisK_dim/P_sf"/>
</dbReference>
<feature type="domain" description="Histidine kinase" evidence="9">
    <location>
        <begin position="164"/>
        <end position="370"/>
    </location>
</feature>
<accession>A0ABW0LG22</accession>
<keyword evidence="7" id="KW-0067">ATP-binding</keyword>
<dbReference type="Pfam" id="PF02518">
    <property type="entry name" value="HATPase_c"/>
    <property type="match status" value="1"/>
</dbReference>
<protein>
    <recommendedName>
        <fullName evidence="2">histidine kinase</fullName>
        <ecNumber evidence="2">2.7.13.3</ecNumber>
    </recommendedName>
</protein>
<dbReference type="PROSITE" id="PS50109">
    <property type="entry name" value="HIS_KIN"/>
    <property type="match status" value="1"/>
</dbReference>
<dbReference type="InterPro" id="IPR004358">
    <property type="entry name" value="Sig_transdc_His_kin-like_C"/>
</dbReference>
<evidence type="ECO:0000256" key="1">
    <source>
        <dbReference type="ARBA" id="ARBA00000085"/>
    </source>
</evidence>
<evidence type="ECO:0000256" key="5">
    <source>
        <dbReference type="ARBA" id="ARBA00022741"/>
    </source>
</evidence>
<dbReference type="Gene3D" id="3.30.565.10">
    <property type="entry name" value="Histidine kinase-like ATPase, C-terminal domain"/>
    <property type="match status" value="1"/>
</dbReference>
<dbReference type="EMBL" id="JBHSMC010000011">
    <property type="protein sequence ID" value="MFC5464744.1"/>
    <property type="molecule type" value="Genomic_DNA"/>
</dbReference>
<dbReference type="Pfam" id="PF09385">
    <property type="entry name" value="HisK_N"/>
    <property type="match status" value="1"/>
</dbReference>
<name>A0ABW0LG22_9BACI</name>
<evidence type="ECO:0000256" key="8">
    <source>
        <dbReference type="ARBA" id="ARBA00023012"/>
    </source>
</evidence>
<dbReference type="PANTHER" id="PTHR43065:SF10">
    <property type="entry name" value="PEROXIDE STRESS-ACTIVATED HISTIDINE KINASE MAK3"/>
    <property type="match status" value="1"/>
</dbReference>
<dbReference type="PRINTS" id="PR00344">
    <property type="entry name" value="BCTRLSENSOR"/>
</dbReference>
<dbReference type="InterPro" id="IPR003594">
    <property type="entry name" value="HATPase_dom"/>
</dbReference>
<keyword evidence="3" id="KW-0597">Phosphoprotein</keyword>
<evidence type="ECO:0000313" key="11">
    <source>
        <dbReference type="Proteomes" id="UP001596147"/>
    </source>
</evidence>
<dbReference type="Gene3D" id="1.10.287.130">
    <property type="match status" value="1"/>
</dbReference>
<evidence type="ECO:0000256" key="6">
    <source>
        <dbReference type="ARBA" id="ARBA00022777"/>
    </source>
</evidence>
<sequence length="380" mass="44304">MMNQLETDVLTIINPSNDYIFSKWKEKISMPSNYNLVNDITDYGQKMFQTIFEAYVIPVENRDKFIKKAACEETNRELFHQIPLSFLINTANIARKVIFTEINRFPETIKDIGTIQIVFSDIIDTFIYYISEYVEEKSIQKDKNQLTKESHEERLTLLGQMTSSFVHEFRNPLTTIHGFIQLLRSENPELPYMDIISSELEQLKFRISQFLLLSRRESVNQEKTLFNVHDIFDQIIAFIYPRLLEFNVELERRIDRDLYIEGYVEEFRQVIINIIFNAIDVLAEQESSSAIKVKGYRNEDSIVLTISNTGPKIPDDLLATIFEPFVTTKKSGTGLGLYVCNDIIKKHNGKLLCTSNDEWTTFTIVIPIASQELEKRTKEN</sequence>
<dbReference type="Pfam" id="PF00512">
    <property type="entry name" value="HisKA"/>
    <property type="match status" value="1"/>
</dbReference>
<keyword evidence="5" id="KW-0547">Nucleotide-binding</keyword>
<comment type="catalytic activity">
    <reaction evidence="1">
        <text>ATP + protein L-histidine = ADP + protein N-phospho-L-histidine.</text>
        <dbReference type="EC" id="2.7.13.3"/>
    </reaction>
</comment>
<dbReference type="InterPro" id="IPR036890">
    <property type="entry name" value="HATPase_C_sf"/>
</dbReference>
<dbReference type="SMART" id="SM00388">
    <property type="entry name" value="HisKA"/>
    <property type="match status" value="1"/>
</dbReference>
<dbReference type="Gene3D" id="1.10.490.70">
    <property type="entry name" value="Histidine kinase N-terminal domain"/>
    <property type="match status" value="1"/>
</dbReference>
<reference evidence="11" key="1">
    <citation type="journal article" date="2019" name="Int. J. Syst. Evol. Microbiol.">
        <title>The Global Catalogue of Microorganisms (GCM) 10K type strain sequencing project: providing services to taxonomists for standard genome sequencing and annotation.</title>
        <authorList>
            <consortium name="The Broad Institute Genomics Platform"/>
            <consortium name="The Broad Institute Genome Sequencing Center for Infectious Disease"/>
            <person name="Wu L."/>
            <person name="Ma J."/>
        </authorList>
    </citation>
    <scope>NUCLEOTIDE SEQUENCE [LARGE SCALE GENOMIC DNA]</scope>
    <source>
        <strain evidence="11">CGMCC 1.12237</strain>
    </source>
</reference>
<dbReference type="Proteomes" id="UP001596147">
    <property type="component" value="Unassembled WGS sequence"/>
</dbReference>
<dbReference type="InterPro" id="IPR003661">
    <property type="entry name" value="HisK_dim/P_dom"/>
</dbReference>
<evidence type="ECO:0000256" key="2">
    <source>
        <dbReference type="ARBA" id="ARBA00012438"/>
    </source>
</evidence>
<organism evidence="10 11">
    <name type="scientific">Lederbergia graminis</name>
    <dbReference type="NCBI Taxonomy" id="735518"/>
    <lineage>
        <taxon>Bacteria</taxon>
        <taxon>Bacillati</taxon>
        <taxon>Bacillota</taxon>
        <taxon>Bacilli</taxon>
        <taxon>Bacillales</taxon>
        <taxon>Bacillaceae</taxon>
        <taxon>Lederbergia</taxon>
    </lineage>
</organism>
<dbReference type="SMART" id="SM00387">
    <property type="entry name" value="HATPase_c"/>
    <property type="match status" value="1"/>
</dbReference>
<evidence type="ECO:0000256" key="3">
    <source>
        <dbReference type="ARBA" id="ARBA00022553"/>
    </source>
</evidence>
<keyword evidence="11" id="KW-1185">Reference proteome</keyword>
<comment type="caution">
    <text evidence="10">The sequence shown here is derived from an EMBL/GenBank/DDBJ whole genome shotgun (WGS) entry which is preliminary data.</text>
</comment>
<dbReference type="SUPFAM" id="SSF47384">
    <property type="entry name" value="Homodimeric domain of signal transducing histidine kinase"/>
    <property type="match status" value="1"/>
</dbReference>
<keyword evidence="6" id="KW-0418">Kinase</keyword>
<gene>
    <name evidence="10" type="ORF">ACFPM4_08250</name>
</gene>
<dbReference type="SUPFAM" id="SSF55874">
    <property type="entry name" value="ATPase domain of HSP90 chaperone/DNA topoisomerase II/histidine kinase"/>
    <property type="match status" value="1"/>
</dbReference>
<evidence type="ECO:0000256" key="4">
    <source>
        <dbReference type="ARBA" id="ARBA00022679"/>
    </source>
</evidence>
<keyword evidence="8" id="KW-0902">Two-component regulatory system</keyword>
<proteinExistence type="predicted"/>
<dbReference type="PANTHER" id="PTHR43065">
    <property type="entry name" value="SENSOR HISTIDINE KINASE"/>
    <property type="match status" value="1"/>
</dbReference>
<dbReference type="CDD" id="cd00082">
    <property type="entry name" value="HisKA"/>
    <property type="match status" value="1"/>
</dbReference>
<dbReference type="EC" id="2.7.13.3" evidence="2"/>
<evidence type="ECO:0000313" key="10">
    <source>
        <dbReference type="EMBL" id="MFC5464744.1"/>
    </source>
</evidence>
<dbReference type="InterPro" id="IPR018984">
    <property type="entry name" value="Histidine_kinase_N"/>
</dbReference>
<evidence type="ECO:0000259" key="9">
    <source>
        <dbReference type="PROSITE" id="PS50109"/>
    </source>
</evidence>
<evidence type="ECO:0000256" key="7">
    <source>
        <dbReference type="ARBA" id="ARBA00022840"/>
    </source>
</evidence>
<keyword evidence="4" id="KW-0808">Transferase</keyword>
<dbReference type="InterPro" id="IPR005467">
    <property type="entry name" value="His_kinase_dom"/>
</dbReference>